<evidence type="ECO:0000313" key="2">
    <source>
        <dbReference type="EMBL" id="MBE0368196.1"/>
    </source>
</evidence>
<dbReference type="PANTHER" id="PTHR30336">
    <property type="entry name" value="INNER MEMBRANE PROTEIN, PROBABLE PERMEASE"/>
    <property type="match status" value="1"/>
</dbReference>
<reference evidence="2 3" key="1">
    <citation type="submission" date="2015-03" db="EMBL/GenBank/DDBJ databases">
        <title>Genome sequence of Pseudoalteromonas aurantia.</title>
        <authorList>
            <person name="Xie B.-B."/>
            <person name="Rong J.-C."/>
            <person name="Qin Q.-L."/>
            <person name="Zhang Y.-Z."/>
        </authorList>
    </citation>
    <scope>NUCLEOTIDE SEQUENCE [LARGE SCALE GENOMIC DNA]</scope>
    <source>
        <strain evidence="2 3">208</strain>
    </source>
</reference>
<evidence type="ECO:0000259" key="1">
    <source>
        <dbReference type="Pfam" id="PF02698"/>
    </source>
</evidence>
<dbReference type="Proteomes" id="UP000615755">
    <property type="component" value="Unassembled WGS sequence"/>
</dbReference>
<gene>
    <name evidence="2" type="ORF">PAUR_a1751</name>
</gene>
<protein>
    <recommendedName>
        <fullName evidence="1">DUF218 domain-containing protein</fullName>
    </recommendedName>
</protein>
<organism evidence="2 3">
    <name type="scientific">Pseudoalteromonas aurantia 208</name>
    <dbReference type="NCBI Taxonomy" id="1314867"/>
    <lineage>
        <taxon>Bacteria</taxon>
        <taxon>Pseudomonadati</taxon>
        <taxon>Pseudomonadota</taxon>
        <taxon>Gammaproteobacteria</taxon>
        <taxon>Alteromonadales</taxon>
        <taxon>Pseudoalteromonadaceae</taxon>
        <taxon>Pseudoalteromonas</taxon>
    </lineage>
</organism>
<dbReference type="Pfam" id="PF02698">
    <property type="entry name" value="DUF218"/>
    <property type="match status" value="1"/>
</dbReference>
<feature type="domain" description="DUF218" evidence="1">
    <location>
        <begin position="4"/>
        <end position="128"/>
    </location>
</feature>
<proteinExistence type="predicted"/>
<dbReference type="RefSeq" id="WP_192507504.1">
    <property type="nucleotide sequence ID" value="NZ_AQGV01000012.1"/>
</dbReference>
<accession>A0ABR9EB46</accession>
<evidence type="ECO:0000313" key="3">
    <source>
        <dbReference type="Proteomes" id="UP000615755"/>
    </source>
</evidence>
<comment type="caution">
    <text evidence="2">The sequence shown here is derived from an EMBL/GenBank/DDBJ whole genome shotgun (WGS) entry which is preliminary data.</text>
</comment>
<sequence>MNSAIVLLGSPNNDDGSLSEIAISRCDHALTVFDAKRSHKLLCTGGFGDHFNRTNIAHAEYLRNYMIKKGVPKQAFLENALSRYTYEDATLSQRILKQARIYHIILVTSDFHMPRASYVFKSVLTNCSIEISSADSFALPANKLSQLVAHEAAAMKREQRNILAEKSNLIP</sequence>
<name>A0ABR9EB46_9GAMM</name>
<dbReference type="EMBL" id="AQGV01000012">
    <property type="protein sequence ID" value="MBE0368196.1"/>
    <property type="molecule type" value="Genomic_DNA"/>
</dbReference>
<dbReference type="PANTHER" id="PTHR30336:SF20">
    <property type="entry name" value="DUF218 DOMAIN-CONTAINING PROTEIN"/>
    <property type="match status" value="1"/>
</dbReference>
<dbReference type="CDD" id="cd06259">
    <property type="entry name" value="YdcF-like"/>
    <property type="match status" value="1"/>
</dbReference>
<dbReference type="InterPro" id="IPR003848">
    <property type="entry name" value="DUF218"/>
</dbReference>
<dbReference type="Gene3D" id="3.40.50.620">
    <property type="entry name" value="HUPs"/>
    <property type="match status" value="1"/>
</dbReference>
<dbReference type="InterPro" id="IPR014729">
    <property type="entry name" value="Rossmann-like_a/b/a_fold"/>
</dbReference>
<dbReference type="InterPro" id="IPR051599">
    <property type="entry name" value="Cell_Envelope_Assoc"/>
</dbReference>
<keyword evidence="3" id="KW-1185">Reference proteome</keyword>